<protein>
    <submittedName>
        <fullName evidence="2">MarR family transcriptional regulator</fullName>
    </submittedName>
</protein>
<evidence type="ECO:0000313" key="2">
    <source>
        <dbReference type="EMBL" id="MCL6683088.1"/>
    </source>
</evidence>
<reference evidence="2" key="1">
    <citation type="submission" date="2022-05" db="EMBL/GenBank/DDBJ databases">
        <authorList>
            <person name="Jo J.-H."/>
            <person name="Im W.-T."/>
        </authorList>
    </citation>
    <scope>NUCLEOTIDE SEQUENCE</scope>
    <source>
        <strain evidence="2">SE158</strain>
    </source>
</reference>
<keyword evidence="3" id="KW-1185">Reference proteome</keyword>
<feature type="domain" description="HTH marR-type" evidence="1">
    <location>
        <begin position="244"/>
        <end position="288"/>
    </location>
</feature>
<dbReference type="Gene3D" id="1.10.10.10">
    <property type="entry name" value="Winged helix-like DNA-binding domain superfamily/Winged helix DNA-binding domain"/>
    <property type="match status" value="1"/>
</dbReference>
<gene>
    <name evidence="2" type="ORF">LZ536_04105</name>
</gene>
<dbReference type="InterPro" id="IPR036390">
    <property type="entry name" value="WH_DNA-bd_sf"/>
</dbReference>
<evidence type="ECO:0000313" key="3">
    <source>
        <dbReference type="Proteomes" id="UP001165363"/>
    </source>
</evidence>
<comment type="caution">
    <text evidence="2">The sequence shown here is derived from an EMBL/GenBank/DDBJ whole genome shotgun (WGS) entry which is preliminary data.</text>
</comment>
<name>A0ABT0RKC0_9SPHN</name>
<sequence>MSEFEQVQAGYAVDYHLSKPALLFATGSRQRRAEEALAASGVRLVGSFSIEEGMERLDDQVSLGLAWVELGEEDDTPELDRLLGRLNQLAETQGIPVVASTPIELVDMVAARLTDRSSDILIDADDAQRAAVLALALFGAREGRNVSDVGKDNAVRLRQLSDEMGRIASTLARLSSGPGSPALKPVEARTEVPDVDADAVRTVIRARRLRSRFFSEELFADPAWDMLLDLLQAEIAQLRVPVSSLCIAAAVPATTALRWIKTMTEQGLFGRRADPHDGRRVFVELAPAASSAMRRYFAEVIKPAVI</sequence>
<accession>A0ABT0RKC0</accession>
<organism evidence="2 3">
    <name type="scientific">Sphingomonas alba</name>
    <dbReference type="NCBI Taxonomy" id="2908208"/>
    <lineage>
        <taxon>Bacteria</taxon>
        <taxon>Pseudomonadati</taxon>
        <taxon>Pseudomonadota</taxon>
        <taxon>Alphaproteobacteria</taxon>
        <taxon>Sphingomonadales</taxon>
        <taxon>Sphingomonadaceae</taxon>
        <taxon>Sphingomonas</taxon>
    </lineage>
</organism>
<dbReference type="RefSeq" id="WP_249847032.1">
    <property type="nucleotide sequence ID" value="NZ_JAMGBD010000001.1"/>
</dbReference>
<dbReference type="SUPFAM" id="SSF46785">
    <property type="entry name" value="Winged helix' DNA-binding domain"/>
    <property type="match status" value="1"/>
</dbReference>
<dbReference type="Proteomes" id="UP001165363">
    <property type="component" value="Unassembled WGS sequence"/>
</dbReference>
<dbReference type="EMBL" id="JAMGBD010000001">
    <property type="protein sequence ID" value="MCL6683088.1"/>
    <property type="molecule type" value="Genomic_DNA"/>
</dbReference>
<dbReference type="Pfam" id="PF13463">
    <property type="entry name" value="HTH_27"/>
    <property type="match status" value="1"/>
</dbReference>
<proteinExistence type="predicted"/>
<evidence type="ECO:0000259" key="1">
    <source>
        <dbReference type="Pfam" id="PF13463"/>
    </source>
</evidence>
<dbReference type="InterPro" id="IPR000835">
    <property type="entry name" value="HTH_MarR-typ"/>
</dbReference>
<dbReference type="InterPro" id="IPR036388">
    <property type="entry name" value="WH-like_DNA-bd_sf"/>
</dbReference>